<proteinExistence type="predicted"/>
<dbReference type="AlphaFoldDB" id="A0A1W1HB13"/>
<dbReference type="RefSeq" id="WP_222424130.1">
    <property type="nucleotide sequence ID" value="NZ_LT828555.1"/>
</dbReference>
<dbReference type="InterPro" id="IPR012349">
    <property type="entry name" value="Split_barrel_FMN-bd"/>
</dbReference>
<accession>A0A1W1HB13</accession>
<name>A0A1W1HB13_9BACT</name>
<gene>
    <name evidence="5" type="ORF">MTBBW1_1930008</name>
</gene>
<dbReference type="Proteomes" id="UP000191931">
    <property type="component" value="Unassembled WGS sequence"/>
</dbReference>
<dbReference type="GO" id="GO:0046872">
    <property type="term" value="F:metal ion binding"/>
    <property type="evidence" value="ECO:0007669"/>
    <property type="project" value="UniProtKB-KW"/>
</dbReference>
<dbReference type="InterPro" id="IPR017900">
    <property type="entry name" value="4Fe4S_Fe_S_CS"/>
</dbReference>
<keyword evidence="3" id="KW-0411">Iron-sulfur</keyword>
<evidence type="ECO:0000259" key="4">
    <source>
        <dbReference type="PROSITE" id="PS51379"/>
    </source>
</evidence>
<evidence type="ECO:0000313" key="5">
    <source>
        <dbReference type="EMBL" id="SLM29670.1"/>
    </source>
</evidence>
<evidence type="ECO:0000313" key="6">
    <source>
        <dbReference type="Proteomes" id="UP000191931"/>
    </source>
</evidence>
<feature type="domain" description="4Fe-4S ferredoxin-type" evidence="4">
    <location>
        <begin position="59"/>
        <end position="88"/>
    </location>
</feature>
<dbReference type="InterPro" id="IPR017896">
    <property type="entry name" value="4Fe4S_Fe-S-bd"/>
</dbReference>
<evidence type="ECO:0000256" key="2">
    <source>
        <dbReference type="ARBA" id="ARBA00023004"/>
    </source>
</evidence>
<dbReference type="PROSITE" id="PS00198">
    <property type="entry name" value="4FE4S_FER_1"/>
    <property type="match status" value="1"/>
</dbReference>
<keyword evidence="1" id="KW-0479">Metal-binding</keyword>
<dbReference type="STRING" id="1246637.MTBBW1_1930008"/>
<sequence>MSLSKEVQQALEKIGSVSITTLDKETMHSRIISICGSDEENIYFLTMVVKPFYRQLKENPNRVDGSRCDECGSCFQICPQEAVELSLTI</sequence>
<evidence type="ECO:0000256" key="3">
    <source>
        <dbReference type="ARBA" id="ARBA00023014"/>
    </source>
</evidence>
<evidence type="ECO:0000256" key="1">
    <source>
        <dbReference type="ARBA" id="ARBA00022723"/>
    </source>
</evidence>
<dbReference type="SUPFAM" id="SSF50475">
    <property type="entry name" value="FMN-binding split barrel"/>
    <property type="match status" value="1"/>
</dbReference>
<dbReference type="Pfam" id="PF00037">
    <property type="entry name" value="Fer4"/>
    <property type="match status" value="1"/>
</dbReference>
<reference evidence="5 6" key="1">
    <citation type="submission" date="2017-03" db="EMBL/GenBank/DDBJ databases">
        <authorList>
            <person name="Afonso C.L."/>
            <person name="Miller P.J."/>
            <person name="Scott M.A."/>
            <person name="Spackman E."/>
            <person name="Goraichik I."/>
            <person name="Dimitrov K.M."/>
            <person name="Suarez D.L."/>
            <person name="Swayne D.E."/>
        </authorList>
    </citation>
    <scope>NUCLEOTIDE SEQUENCE [LARGE SCALE GENOMIC DNA]</scope>
    <source>
        <strain evidence="5">PRJEB14757</strain>
    </source>
</reference>
<organism evidence="5 6">
    <name type="scientific">Desulfamplus magnetovallimortis</name>
    <dbReference type="NCBI Taxonomy" id="1246637"/>
    <lineage>
        <taxon>Bacteria</taxon>
        <taxon>Pseudomonadati</taxon>
        <taxon>Thermodesulfobacteriota</taxon>
        <taxon>Desulfobacteria</taxon>
        <taxon>Desulfobacterales</taxon>
        <taxon>Desulfobacteraceae</taxon>
        <taxon>Desulfamplus</taxon>
    </lineage>
</organism>
<keyword evidence="6" id="KW-1185">Reference proteome</keyword>
<dbReference type="PROSITE" id="PS51379">
    <property type="entry name" value="4FE4S_FER_2"/>
    <property type="match status" value="1"/>
</dbReference>
<keyword evidence="2" id="KW-0408">Iron</keyword>
<protein>
    <recommendedName>
        <fullName evidence="4">4Fe-4S ferredoxin-type domain-containing protein</fullName>
    </recommendedName>
</protein>
<dbReference type="EMBL" id="FWEV01000105">
    <property type="protein sequence ID" value="SLM29670.1"/>
    <property type="molecule type" value="Genomic_DNA"/>
</dbReference>
<dbReference type="GO" id="GO:0051536">
    <property type="term" value="F:iron-sulfur cluster binding"/>
    <property type="evidence" value="ECO:0007669"/>
    <property type="project" value="UniProtKB-KW"/>
</dbReference>
<dbReference type="Gene3D" id="2.30.110.10">
    <property type="entry name" value="Electron Transport, Fmn-binding Protein, Chain A"/>
    <property type="match status" value="1"/>
</dbReference>
<dbReference type="SUPFAM" id="SSF54862">
    <property type="entry name" value="4Fe-4S ferredoxins"/>
    <property type="match status" value="1"/>
</dbReference>